<organism evidence="2 3">
    <name type="scientific">Portunus trituberculatus</name>
    <name type="common">Swimming crab</name>
    <name type="synonym">Neptunus trituberculatus</name>
    <dbReference type="NCBI Taxonomy" id="210409"/>
    <lineage>
        <taxon>Eukaryota</taxon>
        <taxon>Metazoa</taxon>
        <taxon>Ecdysozoa</taxon>
        <taxon>Arthropoda</taxon>
        <taxon>Crustacea</taxon>
        <taxon>Multicrustacea</taxon>
        <taxon>Malacostraca</taxon>
        <taxon>Eumalacostraca</taxon>
        <taxon>Eucarida</taxon>
        <taxon>Decapoda</taxon>
        <taxon>Pleocyemata</taxon>
        <taxon>Brachyura</taxon>
        <taxon>Eubrachyura</taxon>
        <taxon>Portunoidea</taxon>
        <taxon>Portunidae</taxon>
        <taxon>Portuninae</taxon>
        <taxon>Portunus</taxon>
    </lineage>
</organism>
<accession>A0A5B7D5T3</accession>
<name>A0A5B7D5T3_PORTR</name>
<evidence type="ECO:0000256" key="1">
    <source>
        <dbReference type="SAM" id="MobiDB-lite"/>
    </source>
</evidence>
<evidence type="ECO:0000313" key="2">
    <source>
        <dbReference type="EMBL" id="MPC16614.1"/>
    </source>
</evidence>
<keyword evidence="3" id="KW-1185">Reference proteome</keyword>
<gene>
    <name evidence="2" type="ORF">E2C01_009443</name>
</gene>
<protein>
    <submittedName>
        <fullName evidence="2">Uncharacterized protein</fullName>
    </submittedName>
</protein>
<dbReference type="Proteomes" id="UP000324222">
    <property type="component" value="Unassembled WGS sequence"/>
</dbReference>
<reference evidence="2 3" key="1">
    <citation type="submission" date="2019-05" db="EMBL/GenBank/DDBJ databases">
        <title>Another draft genome of Portunus trituberculatus and its Hox gene families provides insights of decapod evolution.</title>
        <authorList>
            <person name="Jeong J.-H."/>
            <person name="Song I."/>
            <person name="Kim S."/>
            <person name="Choi T."/>
            <person name="Kim D."/>
            <person name="Ryu S."/>
            <person name="Kim W."/>
        </authorList>
    </citation>
    <scope>NUCLEOTIDE SEQUENCE [LARGE SCALE GENOMIC DNA]</scope>
    <source>
        <tissue evidence="2">Muscle</tissue>
    </source>
</reference>
<evidence type="ECO:0000313" key="3">
    <source>
        <dbReference type="Proteomes" id="UP000324222"/>
    </source>
</evidence>
<feature type="region of interest" description="Disordered" evidence="1">
    <location>
        <begin position="1"/>
        <end position="21"/>
    </location>
</feature>
<comment type="caution">
    <text evidence="2">The sequence shown here is derived from an EMBL/GenBank/DDBJ whole genome shotgun (WGS) entry which is preliminary data.</text>
</comment>
<dbReference type="EMBL" id="VSRR010000520">
    <property type="protein sequence ID" value="MPC16614.1"/>
    <property type="molecule type" value="Genomic_DNA"/>
</dbReference>
<sequence length="99" mass="11042">MGDDWAKAAEDQETKDRDLVDKVVEKEKSEETGQEELLKTASGGCVSLLMAQYAATMSVSTALCNMEQNTEILEKVNIKRLKMTEATVIYLEKPTINIQ</sequence>
<proteinExistence type="predicted"/>
<dbReference type="AlphaFoldDB" id="A0A5B7D5T3"/>